<sequence length="206" mass="22725">MSEIEPIVHIVDDDPDVRDSVNFLVSSLGYRCVTSASAQDFLRALDDQRPCCAVLDVRLPGLSGLELQNELQRRGSAVRVIFITGHGDVPKAVRAMRHGAIDFLEKPFDDQVLLDRIGEALAESREAIERRRRQGDLERRLSSLTDREREVLAHIVAGRTNKAIAAALDISVKTVENHRHNLMSKAGVTSVAQLIAWASEPGQISA</sequence>
<dbReference type="InterPro" id="IPR001789">
    <property type="entry name" value="Sig_transdc_resp-reg_receiver"/>
</dbReference>
<gene>
    <name evidence="9" type="ORF">ABS361_17190</name>
</gene>
<dbReference type="RefSeq" id="WP_407048894.1">
    <property type="nucleotide sequence ID" value="NZ_CP158568.1"/>
</dbReference>
<dbReference type="InterPro" id="IPR000792">
    <property type="entry name" value="Tscrpt_reg_LuxR_C"/>
</dbReference>
<proteinExistence type="predicted"/>
<dbReference type="Pfam" id="PF00072">
    <property type="entry name" value="Response_reg"/>
    <property type="match status" value="1"/>
</dbReference>
<evidence type="ECO:0000256" key="5">
    <source>
        <dbReference type="ARBA" id="ARBA00023163"/>
    </source>
</evidence>
<keyword evidence="5" id="KW-0804">Transcription</keyword>
<name>A0AAU7X7Q0_9HYPH</name>
<keyword evidence="1 6" id="KW-0597">Phosphoprotein</keyword>
<evidence type="ECO:0000259" key="8">
    <source>
        <dbReference type="PROSITE" id="PS50110"/>
    </source>
</evidence>
<dbReference type="PROSITE" id="PS00622">
    <property type="entry name" value="HTH_LUXR_1"/>
    <property type="match status" value="1"/>
</dbReference>
<organism evidence="9">
    <name type="scientific">Methyloraptor flagellatus</name>
    <dbReference type="NCBI Taxonomy" id="3162530"/>
    <lineage>
        <taxon>Bacteria</taxon>
        <taxon>Pseudomonadati</taxon>
        <taxon>Pseudomonadota</taxon>
        <taxon>Alphaproteobacteria</taxon>
        <taxon>Hyphomicrobiales</taxon>
        <taxon>Ancalomicrobiaceae</taxon>
        <taxon>Methyloraptor</taxon>
    </lineage>
</organism>
<evidence type="ECO:0000256" key="3">
    <source>
        <dbReference type="ARBA" id="ARBA00023015"/>
    </source>
</evidence>
<dbReference type="InterPro" id="IPR016032">
    <property type="entry name" value="Sig_transdc_resp-reg_C-effctor"/>
</dbReference>
<feature type="domain" description="Response regulatory" evidence="8">
    <location>
        <begin position="7"/>
        <end position="121"/>
    </location>
</feature>
<keyword evidence="2" id="KW-0902">Two-component regulatory system</keyword>
<dbReference type="SMART" id="SM00421">
    <property type="entry name" value="HTH_LUXR"/>
    <property type="match status" value="1"/>
</dbReference>
<dbReference type="PROSITE" id="PS50110">
    <property type="entry name" value="RESPONSE_REGULATORY"/>
    <property type="match status" value="1"/>
</dbReference>
<evidence type="ECO:0000256" key="6">
    <source>
        <dbReference type="PROSITE-ProRule" id="PRU00169"/>
    </source>
</evidence>
<accession>A0AAU7X7Q0</accession>
<dbReference type="Gene3D" id="3.40.50.2300">
    <property type="match status" value="1"/>
</dbReference>
<dbReference type="CDD" id="cd06170">
    <property type="entry name" value="LuxR_C_like"/>
    <property type="match status" value="1"/>
</dbReference>
<evidence type="ECO:0000256" key="1">
    <source>
        <dbReference type="ARBA" id="ARBA00022553"/>
    </source>
</evidence>
<dbReference type="SUPFAM" id="SSF46894">
    <property type="entry name" value="C-terminal effector domain of the bipartite response regulators"/>
    <property type="match status" value="1"/>
</dbReference>
<evidence type="ECO:0000259" key="7">
    <source>
        <dbReference type="PROSITE" id="PS50043"/>
    </source>
</evidence>
<evidence type="ECO:0000313" key="9">
    <source>
        <dbReference type="EMBL" id="XBY43792.1"/>
    </source>
</evidence>
<dbReference type="SUPFAM" id="SSF52172">
    <property type="entry name" value="CheY-like"/>
    <property type="match status" value="1"/>
</dbReference>
<dbReference type="GO" id="GO:0000160">
    <property type="term" value="P:phosphorelay signal transduction system"/>
    <property type="evidence" value="ECO:0007669"/>
    <property type="project" value="UniProtKB-KW"/>
</dbReference>
<dbReference type="KEGG" id="mflg:ABS361_17190"/>
<dbReference type="SMART" id="SM00448">
    <property type="entry name" value="REC"/>
    <property type="match status" value="1"/>
</dbReference>
<dbReference type="PANTHER" id="PTHR44688">
    <property type="entry name" value="DNA-BINDING TRANSCRIPTIONAL ACTIVATOR DEVR_DOSR"/>
    <property type="match status" value="1"/>
</dbReference>
<dbReference type="InterPro" id="IPR011006">
    <property type="entry name" value="CheY-like_superfamily"/>
</dbReference>
<evidence type="ECO:0000256" key="4">
    <source>
        <dbReference type="ARBA" id="ARBA00023125"/>
    </source>
</evidence>
<dbReference type="GO" id="GO:0003677">
    <property type="term" value="F:DNA binding"/>
    <property type="evidence" value="ECO:0007669"/>
    <property type="project" value="UniProtKB-KW"/>
</dbReference>
<feature type="domain" description="HTH luxR-type" evidence="7">
    <location>
        <begin position="137"/>
        <end position="202"/>
    </location>
</feature>
<dbReference type="CDD" id="cd17537">
    <property type="entry name" value="REC_FixJ"/>
    <property type="match status" value="1"/>
</dbReference>
<dbReference type="GO" id="GO:0006355">
    <property type="term" value="P:regulation of DNA-templated transcription"/>
    <property type="evidence" value="ECO:0007669"/>
    <property type="project" value="InterPro"/>
</dbReference>
<dbReference type="Gene3D" id="1.10.10.10">
    <property type="entry name" value="Winged helix-like DNA-binding domain superfamily/Winged helix DNA-binding domain"/>
    <property type="match status" value="1"/>
</dbReference>
<dbReference type="AlphaFoldDB" id="A0AAU7X7Q0"/>
<dbReference type="FunFam" id="3.40.50.2300:FF:000018">
    <property type="entry name" value="DNA-binding transcriptional regulator NtrC"/>
    <property type="match status" value="1"/>
</dbReference>
<dbReference type="PANTHER" id="PTHR44688:SF16">
    <property type="entry name" value="DNA-BINDING TRANSCRIPTIONAL ACTIVATOR DEVR_DOSR"/>
    <property type="match status" value="1"/>
</dbReference>
<feature type="modified residue" description="4-aspartylphosphate" evidence="6">
    <location>
        <position position="56"/>
    </location>
</feature>
<reference evidence="9" key="1">
    <citation type="submission" date="2024-06" db="EMBL/GenBank/DDBJ databases">
        <title>Methylostella associata gen. nov., sp. nov., a novel Ancalomicrobiaceae-affiliated facultatively methylotrophic bacteria that feed on methanotrophs of the genus Methylococcus.</title>
        <authorList>
            <person name="Saltykova V."/>
            <person name="Danilova O.V."/>
            <person name="Oshkin I.Y."/>
            <person name="Belova S.E."/>
            <person name="Pimenov N.V."/>
            <person name="Dedysh S.N."/>
        </authorList>
    </citation>
    <scope>NUCLEOTIDE SEQUENCE</scope>
    <source>
        <strain evidence="9">S20</strain>
    </source>
</reference>
<evidence type="ECO:0000256" key="2">
    <source>
        <dbReference type="ARBA" id="ARBA00023012"/>
    </source>
</evidence>
<dbReference type="InterPro" id="IPR036388">
    <property type="entry name" value="WH-like_DNA-bd_sf"/>
</dbReference>
<dbReference type="PROSITE" id="PS50043">
    <property type="entry name" value="HTH_LUXR_2"/>
    <property type="match status" value="1"/>
</dbReference>
<dbReference type="EMBL" id="CP158568">
    <property type="protein sequence ID" value="XBY43792.1"/>
    <property type="molecule type" value="Genomic_DNA"/>
</dbReference>
<keyword evidence="3" id="KW-0805">Transcription regulation</keyword>
<protein>
    <submittedName>
        <fullName evidence="9">Response regulator</fullName>
    </submittedName>
</protein>
<keyword evidence="4" id="KW-0238">DNA-binding</keyword>
<dbReference type="PRINTS" id="PR00038">
    <property type="entry name" value="HTHLUXR"/>
</dbReference>
<dbReference type="Pfam" id="PF00196">
    <property type="entry name" value="GerE"/>
    <property type="match status" value="1"/>
</dbReference>